<sequence length="165" mass="18584">MTDDSDSTDPELPEIRVDHVGIAVHSVDDAEPLLELLGAEKLVHEEDPTGAFRWAYYLLGDASRIELVEPIEGEDSFLTEFLDENGPGMHHVTLEVAEMDAAIAALEAEGVRVVDRTDYDEWREAFVSPRNPTGVLWQLMEYRESFADERPDPDRLYIGGKRLAE</sequence>
<evidence type="ECO:0000259" key="2">
    <source>
        <dbReference type="PROSITE" id="PS51819"/>
    </source>
</evidence>
<keyword evidence="4" id="KW-1185">Reference proteome</keyword>
<dbReference type="InterPro" id="IPR051785">
    <property type="entry name" value="MMCE/EMCE_epimerase"/>
</dbReference>
<feature type="domain" description="VOC" evidence="2">
    <location>
        <begin position="16"/>
        <end position="142"/>
    </location>
</feature>
<dbReference type="EMBL" id="CP096658">
    <property type="protein sequence ID" value="UPW00023.1"/>
    <property type="molecule type" value="Genomic_DNA"/>
</dbReference>
<dbReference type="GeneID" id="72191408"/>
<accession>A0A8U0IGA4</accession>
<dbReference type="Gene3D" id="3.10.180.10">
    <property type="entry name" value="2,3-Dihydroxybiphenyl 1,2-Dioxygenase, domain 1"/>
    <property type="match status" value="1"/>
</dbReference>
<name>A0A8U0IGA4_9EURY</name>
<dbReference type="Pfam" id="PF13669">
    <property type="entry name" value="Glyoxalase_4"/>
    <property type="match status" value="1"/>
</dbReference>
<evidence type="ECO:0000313" key="3">
    <source>
        <dbReference type="EMBL" id="UPW00023.1"/>
    </source>
</evidence>
<dbReference type="GO" id="GO:0004493">
    <property type="term" value="F:methylmalonyl-CoA epimerase activity"/>
    <property type="evidence" value="ECO:0007669"/>
    <property type="project" value="TreeGrafter"/>
</dbReference>
<dbReference type="PANTHER" id="PTHR43048">
    <property type="entry name" value="METHYLMALONYL-COA EPIMERASE"/>
    <property type="match status" value="1"/>
</dbReference>
<dbReference type="KEGG" id="haxz:M0R88_16095"/>
<protein>
    <submittedName>
        <fullName evidence="3">VOC family protein</fullName>
    </submittedName>
</protein>
<dbReference type="GO" id="GO:0046872">
    <property type="term" value="F:metal ion binding"/>
    <property type="evidence" value="ECO:0007669"/>
    <property type="project" value="UniProtKB-KW"/>
</dbReference>
<dbReference type="GO" id="GO:0046491">
    <property type="term" value="P:L-methylmalonyl-CoA metabolic process"/>
    <property type="evidence" value="ECO:0007669"/>
    <property type="project" value="TreeGrafter"/>
</dbReference>
<keyword evidence="1" id="KW-0479">Metal-binding</keyword>
<evidence type="ECO:0000256" key="1">
    <source>
        <dbReference type="ARBA" id="ARBA00022723"/>
    </source>
</evidence>
<dbReference type="SUPFAM" id="SSF54593">
    <property type="entry name" value="Glyoxalase/Bleomycin resistance protein/Dihydroxybiphenyl dioxygenase"/>
    <property type="match status" value="1"/>
</dbReference>
<organism evidence="3 4">
    <name type="scientific">Halorussus gelatinilyticus</name>
    <dbReference type="NCBI Taxonomy" id="2937524"/>
    <lineage>
        <taxon>Archaea</taxon>
        <taxon>Methanobacteriati</taxon>
        <taxon>Methanobacteriota</taxon>
        <taxon>Stenosarchaea group</taxon>
        <taxon>Halobacteria</taxon>
        <taxon>Halobacteriales</taxon>
        <taxon>Haladaptataceae</taxon>
        <taxon>Halorussus</taxon>
    </lineage>
</organism>
<dbReference type="PROSITE" id="PS51819">
    <property type="entry name" value="VOC"/>
    <property type="match status" value="1"/>
</dbReference>
<reference evidence="3" key="1">
    <citation type="submission" date="2022-04" db="EMBL/GenBank/DDBJ databases">
        <title>Diverse halophilic archaea isolated from saline environments.</title>
        <authorList>
            <person name="Cui H.-L."/>
        </authorList>
    </citation>
    <scope>NUCLEOTIDE SEQUENCE</scope>
    <source>
        <strain evidence="3">XZYJT40</strain>
    </source>
</reference>
<dbReference type="PANTHER" id="PTHR43048:SF3">
    <property type="entry name" value="METHYLMALONYL-COA EPIMERASE, MITOCHONDRIAL"/>
    <property type="match status" value="1"/>
</dbReference>
<gene>
    <name evidence="3" type="ORF">M0R88_16095</name>
</gene>
<dbReference type="AlphaFoldDB" id="A0A8U0IGA4"/>
<dbReference type="InterPro" id="IPR037523">
    <property type="entry name" value="VOC_core"/>
</dbReference>
<dbReference type="RefSeq" id="WP_248654440.1">
    <property type="nucleotide sequence ID" value="NZ_CP096658.1"/>
</dbReference>
<evidence type="ECO:0000313" key="4">
    <source>
        <dbReference type="Proteomes" id="UP000830434"/>
    </source>
</evidence>
<proteinExistence type="predicted"/>
<dbReference type="Proteomes" id="UP000830434">
    <property type="component" value="Chromosome"/>
</dbReference>
<dbReference type="InterPro" id="IPR029068">
    <property type="entry name" value="Glyas_Bleomycin-R_OHBP_Dase"/>
</dbReference>